<dbReference type="EMBL" id="LT841305">
    <property type="protein sequence ID" value="SMH65677.1"/>
    <property type="molecule type" value="Genomic_DNA"/>
</dbReference>
<protein>
    <submittedName>
        <fullName evidence="1">Uncharacterized protein</fullName>
    </submittedName>
</protein>
<evidence type="ECO:0000313" key="1">
    <source>
        <dbReference type="EMBL" id="SMH65677.1"/>
    </source>
</evidence>
<accession>A0ABY1MPZ9</accession>
<proteinExistence type="predicted"/>
<evidence type="ECO:0000313" key="2">
    <source>
        <dbReference type="Proteomes" id="UP000193925"/>
    </source>
</evidence>
<gene>
    <name evidence="1" type="ORF">AFERRI_20460</name>
</gene>
<name>A0ABY1MPZ9_9PROT</name>
<reference evidence="1 2" key="1">
    <citation type="submission" date="2017-03" db="EMBL/GenBank/DDBJ databases">
        <authorList>
            <person name="Regsiter A."/>
            <person name="William W."/>
        </authorList>
    </citation>
    <scope>NUCLEOTIDE SEQUENCE [LARGE SCALE GENOMIC DNA]</scope>
    <source>
        <strain evidence="1">PRJEB5721</strain>
    </source>
</reference>
<dbReference type="Proteomes" id="UP000193925">
    <property type="component" value="Chromosome AFERRI"/>
</dbReference>
<sequence>MFDAGHRGTYVIKNRLSHATSCQESLNFLLCSIDLLVGQIYRGMSAASSSITGRPGSVRMACQ</sequence>
<keyword evidence="2" id="KW-1185">Reference proteome</keyword>
<organism evidence="1 2">
    <name type="scientific">Acidithiobacillus ferrivorans</name>
    <dbReference type="NCBI Taxonomy" id="160808"/>
    <lineage>
        <taxon>Bacteria</taxon>
        <taxon>Pseudomonadati</taxon>
        <taxon>Pseudomonadota</taxon>
        <taxon>Acidithiobacillia</taxon>
        <taxon>Acidithiobacillales</taxon>
        <taxon>Acidithiobacillaceae</taxon>
        <taxon>Acidithiobacillus</taxon>
    </lineage>
</organism>